<evidence type="ECO:0000313" key="2">
    <source>
        <dbReference type="Proteomes" id="UP001333110"/>
    </source>
</evidence>
<gene>
    <name evidence="1" type="ORF">QYF61_012523</name>
</gene>
<reference evidence="1 2" key="1">
    <citation type="journal article" date="2023" name="J. Hered.">
        <title>Chromosome-level genome of the wood stork (Mycteria americana) provides insight into avian chromosome evolution.</title>
        <authorList>
            <person name="Flamio R. Jr."/>
            <person name="Ramstad K.M."/>
        </authorList>
    </citation>
    <scope>NUCLEOTIDE SEQUENCE [LARGE SCALE GENOMIC DNA]</scope>
    <source>
        <strain evidence="1">JAX WOST 10</strain>
    </source>
</reference>
<dbReference type="AlphaFoldDB" id="A0AAN7NXY1"/>
<sequence>MDRYCLYALVLRGSPEKWKDIAAKNKLEKAPQLKQKVKQILYLSLVEGDRSVKRVLLKEQENTSARKSHTVSSCRHILQQSQGKTATASSSKKWQYRARYQIMSL</sequence>
<comment type="caution">
    <text evidence="1">The sequence shown here is derived from an EMBL/GenBank/DDBJ whole genome shotgun (WGS) entry which is preliminary data.</text>
</comment>
<accession>A0AAN7NXY1</accession>
<proteinExistence type="predicted"/>
<name>A0AAN7NXY1_MYCAM</name>
<keyword evidence="2" id="KW-1185">Reference proteome</keyword>
<dbReference type="EMBL" id="JAUNZN010000003">
    <property type="protein sequence ID" value="KAK4824257.1"/>
    <property type="molecule type" value="Genomic_DNA"/>
</dbReference>
<dbReference type="Proteomes" id="UP001333110">
    <property type="component" value="Unassembled WGS sequence"/>
</dbReference>
<protein>
    <submittedName>
        <fullName evidence="1">Uncharacterized protein</fullName>
    </submittedName>
</protein>
<organism evidence="1 2">
    <name type="scientific">Mycteria americana</name>
    <name type="common">Wood stork</name>
    <dbReference type="NCBI Taxonomy" id="33587"/>
    <lineage>
        <taxon>Eukaryota</taxon>
        <taxon>Metazoa</taxon>
        <taxon>Chordata</taxon>
        <taxon>Craniata</taxon>
        <taxon>Vertebrata</taxon>
        <taxon>Euteleostomi</taxon>
        <taxon>Archelosauria</taxon>
        <taxon>Archosauria</taxon>
        <taxon>Dinosauria</taxon>
        <taxon>Saurischia</taxon>
        <taxon>Theropoda</taxon>
        <taxon>Coelurosauria</taxon>
        <taxon>Aves</taxon>
        <taxon>Neognathae</taxon>
        <taxon>Neoaves</taxon>
        <taxon>Aequornithes</taxon>
        <taxon>Ciconiiformes</taxon>
        <taxon>Ciconiidae</taxon>
        <taxon>Mycteria</taxon>
    </lineage>
</organism>
<evidence type="ECO:0000313" key="1">
    <source>
        <dbReference type="EMBL" id="KAK4824257.1"/>
    </source>
</evidence>